<dbReference type="PANTHER" id="PTHR46093">
    <property type="entry name" value="ACYL-COA-BINDING DOMAIN-CONTAINING PROTEIN 5"/>
    <property type="match status" value="1"/>
</dbReference>
<evidence type="ECO:0000313" key="5">
    <source>
        <dbReference type="Proteomes" id="UP000001542"/>
    </source>
</evidence>
<keyword evidence="5" id="KW-1185">Reference proteome</keyword>
<proteinExistence type="predicted"/>
<reference evidence="4" key="2">
    <citation type="journal article" date="2007" name="Science">
        <title>Draft genome sequence of the sexually transmitted pathogen Trichomonas vaginalis.</title>
        <authorList>
            <person name="Carlton J.M."/>
            <person name="Hirt R.P."/>
            <person name="Silva J.C."/>
            <person name="Delcher A.L."/>
            <person name="Schatz M."/>
            <person name="Zhao Q."/>
            <person name="Wortman J.R."/>
            <person name="Bidwell S.L."/>
            <person name="Alsmark U.C.M."/>
            <person name="Besteiro S."/>
            <person name="Sicheritz-Ponten T."/>
            <person name="Noel C.J."/>
            <person name="Dacks J.B."/>
            <person name="Foster P.G."/>
            <person name="Simillion C."/>
            <person name="Van de Peer Y."/>
            <person name="Miranda-Saavedra D."/>
            <person name="Barton G.J."/>
            <person name="Westrop G.D."/>
            <person name="Mueller S."/>
            <person name="Dessi D."/>
            <person name="Fiori P.L."/>
            <person name="Ren Q."/>
            <person name="Paulsen I."/>
            <person name="Zhang H."/>
            <person name="Bastida-Corcuera F.D."/>
            <person name="Simoes-Barbosa A."/>
            <person name="Brown M.T."/>
            <person name="Hayes R.D."/>
            <person name="Mukherjee M."/>
            <person name="Okumura C.Y."/>
            <person name="Schneider R."/>
            <person name="Smith A.J."/>
            <person name="Vanacova S."/>
            <person name="Villalvazo M."/>
            <person name="Haas B.J."/>
            <person name="Pertea M."/>
            <person name="Feldblyum T.V."/>
            <person name="Utterback T.R."/>
            <person name="Shu C.L."/>
            <person name="Osoegawa K."/>
            <person name="de Jong P.J."/>
            <person name="Hrdy I."/>
            <person name="Horvathova L."/>
            <person name="Zubacova Z."/>
            <person name="Dolezal P."/>
            <person name="Malik S.B."/>
            <person name="Logsdon J.M. Jr."/>
            <person name="Henze K."/>
            <person name="Gupta A."/>
            <person name="Wang C.C."/>
            <person name="Dunne R.L."/>
            <person name="Upcroft J.A."/>
            <person name="Upcroft P."/>
            <person name="White O."/>
            <person name="Salzberg S.L."/>
            <person name="Tang P."/>
            <person name="Chiu C.-H."/>
            <person name="Lee Y.-S."/>
            <person name="Embley T.M."/>
            <person name="Coombs G.H."/>
            <person name="Mottram J.C."/>
            <person name="Tachezy J."/>
            <person name="Fraser-Liggett C.M."/>
            <person name="Johnson P.J."/>
        </authorList>
    </citation>
    <scope>NUCLEOTIDE SEQUENCE [LARGE SCALE GENOMIC DNA]</scope>
    <source>
        <strain evidence="4">G3</strain>
    </source>
</reference>
<dbReference type="Proteomes" id="UP000001542">
    <property type="component" value="Unassembled WGS sequence"/>
</dbReference>
<sequence>MQESHSTHSFHESEPLADGRRTLRDRSNSAKFSSSEIFFQGKFEGSWELLPQKSNIKPYREGESITFDPTSQNFYFSYGLEENEKYSDSVYAYNINNQDWTKLDIKGTKKKAYCGSTFADNKLWFFGGSILNDFIQDFHYIDLKTNEAVYPETKGALPPKCHSPLVFQHNTDLIVWTPATRSTSSSLHILNLNTMTWSQIETEHVYRLGAAASILDDRLYILGTASSSETVISLNLNDYSLTVLQATGEDPPCAPESMFVRTMGEYIVLVSSSCEEKTPCLYFFIPKKALWLKIIYKKRELKGHAIGFFADKKANALYLLLRYTQEECSERSVEIACINAGVSMAFINHELDMMQMLF</sequence>
<dbReference type="AlphaFoldDB" id="A2F2B3"/>
<keyword evidence="1" id="KW-0880">Kelch repeat</keyword>
<evidence type="ECO:0000256" key="1">
    <source>
        <dbReference type="ARBA" id="ARBA00022441"/>
    </source>
</evidence>
<evidence type="ECO:0000256" key="2">
    <source>
        <dbReference type="ARBA" id="ARBA00022737"/>
    </source>
</evidence>
<evidence type="ECO:0008006" key="6">
    <source>
        <dbReference type="Google" id="ProtNLM"/>
    </source>
</evidence>
<dbReference type="Gene3D" id="2.120.10.80">
    <property type="entry name" value="Kelch-type beta propeller"/>
    <property type="match status" value="1"/>
</dbReference>
<dbReference type="EMBL" id="DS113584">
    <property type="protein sequence ID" value="EAY00932.1"/>
    <property type="molecule type" value="Genomic_DNA"/>
</dbReference>
<keyword evidence="2" id="KW-0677">Repeat</keyword>
<dbReference type="OrthoDB" id="10251809at2759"/>
<dbReference type="SUPFAM" id="SSF117281">
    <property type="entry name" value="Kelch motif"/>
    <property type="match status" value="1"/>
</dbReference>
<dbReference type="VEuPathDB" id="TrichDB:TVAGG3_0232680"/>
<evidence type="ECO:0000256" key="3">
    <source>
        <dbReference type="SAM" id="MobiDB-lite"/>
    </source>
</evidence>
<dbReference type="VEuPathDB" id="TrichDB:TVAG_493050"/>
<dbReference type="PANTHER" id="PTHR46093:SF18">
    <property type="entry name" value="FIBRONECTIN TYPE-III DOMAIN-CONTAINING PROTEIN"/>
    <property type="match status" value="1"/>
</dbReference>
<dbReference type="SMR" id="A2F2B3"/>
<protein>
    <recommendedName>
        <fullName evidence="6">Kelch motif family protein</fullName>
    </recommendedName>
</protein>
<name>A2F2B3_TRIV3</name>
<dbReference type="InterPro" id="IPR015915">
    <property type="entry name" value="Kelch-typ_b-propeller"/>
</dbReference>
<dbReference type="KEGG" id="tva:4758763"/>
<organism evidence="4 5">
    <name type="scientific">Trichomonas vaginalis (strain ATCC PRA-98 / G3)</name>
    <dbReference type="NCBI Taxonomy" id="412133"/>
    <lineage>
        <taxon>Eukaryota</taxon>
        <taxon>Metamonada</taxon>
        <taxon>Parabasalia</taxon>
        <taxon>Trichomonadida</taxon>
        <taxon>Trichomonadidae</taxon>
        <taxon>Trichomonas</taxon>
    </lineage>
</organism>
<gene>
    <name evidence="4" type="ORF">TVAG_493050</name>
</gene>
<evidence type="ECO:0000313" key="4">
    <source>
        <dbReference type="EMBL" id="EAY00932.1"/>
    </source>
</evidence>
<reference evidence="4" key="1">
    <citation type="submission" date="2006-10" db="EMBL/GenBank/DDBJ databases">
        <authorList>
            <person name="Amadeo P."/>
            <person name="Zhao Q."/>
            <person name="Wortman J."/>
            <person name="Fraser-Liggett C."/>
            <person name="Carlton J."/>
        </authorList>
    </citation>
    <scope>NUCLEOTIDE SEQUENCE</scope>
    <source>
        <strain evidence="4">G3</strain>
    </source>
</reference>
<feature type="region of interest" description="Disordered" evidence="3">
    <location>
        <begin position="1"/>
        <end position="25"/>
    </location>
</feature>
<dbReference type="InParanoid" id="A2F2B3"/>
<dbReference type="Pfam" id="PF24681">
    <property type="entry name" value="Kelch_KLHDC2_KLHL20_DRC7"/>
    <property type="match status" value="1"/>
</dbReference>
<dbReference type="RefSeq" id="XP_001313861.1">
    <property type="nucleotide sequence ID" value="XM_001313860.1"/>
</dbReference>
<accession>A2F2B3</accession>